<comment type="caution">
    <text evidence="2">The sequence shown here is derived from an EMBL/GenBank/DDBJ whole genome shotgun (WGS) entry which is preliminary data.</text>
</comment>
<protein>
    <submittedName>
        <fullName evidence="2">Uncharacterized protein</fullName>
    </submittedName>
</protein>
<keyword evidence="1" id="KW-0472">Membrane</keyword>
<accession>A0ABT4RPA2</accession>
<evidence type="ECO:0000313" key="3">
    <source>
        <dbReference type="Proteomes" id="UP001147700"/>
    </source>
</evidence>
<keyword evidence="1" id="KW-1133">Transmembrane helix</keyword>
<gene>
    <name evidence="2" type="ORF">OJ962_23075</name>
</gene>
<feature type="transmembrane region" description="Helical" evidence="1">
    <location>
        <begin position="54"/>
        <end position="73"/>
    </location>
</feature>
<feature type="transmembrane region" description="Helical" evidence="1">
    <location>
        <begin position="28"/>
        <end position="48"/>
    </location>
</feature>
<name>A0ABT4RPA2_9ACTN</name>
<evidence type="ECO:0000313" key="2">
    <source>
        <dbReference type="EMBL" id="MDA0140400.1"/>
    </source>
</evidence>
<dbReference type="RefSeq" id="WP_270006630.1">
    <property type="nucleotide sequence ID" value="NZ_JAPCID010000038.1"/>
</dbReference>
<sequence>MVETQSHAEEVVSEVEVAAGDAVRGVELAVIALLALLVSPPLLILLVIVVVPTVALGLVAAVFALPVIVARHLHGRRLEQKR</sequence>
<keyword evidence="1" id="KW-0812">Transmembrane</keyword>
<organism evidence="2 3">
    <name type="scientific">Solirubrobacter deserti</name>
    <dbReference type="NCBI Taxonomy" id="2282478"/>
    <lineage>
        <taxon>Bacteria</taxon>
        <taxon>Bacillati</taxon>
        <taxon>Actinomycetota</taxon>
        <taxon>Thermoleophilia</taxon>
        <taxon>Solirubrobacterales</taxon>
        <taxon>Solirubrobacteraceae</taxon>
        <taxon>Solirubrobacter</taxon>
    </lineage>
</organism>
<dbReference type="Proteomes" id="UP001147700">
    <property type="component" value="Unassembled WGS sequence"/>
</dbReference>
<evidence type="ECO:0000256" key="1">
    <source>
        <dbReference type="SAM" id="Phobius"/>
    </source>
</evidence>
<proteinExistence type="predicted"/>
<dbReference type="EMBL" id="JAPCID010000038">
    <property type="protein sequence ID" value="MDA0140400.1"/>
    <property type="molecule type" value="Genomic_DNA"/>
</dbReference>
<reference evidence="2" key="1">
    <citation type="submission" date="2022-10" db="EMBL/GenBank/DDBJ databases">
        <title>The WGS of Solirubrobacter sp. CPCC 204708.</title>
        <authorList>
            <person name="Jiang Z."/>
        </authorList>
    </citation>
    <scope>NUCLEOTIDE SEQUENCE</scope>
    <source>
        <strain evidence="2">CPCC 204708</strain>
    </source>
</reference>
<keyword evidence="3" id="KW-1185">Reference proteome</keyword>